<keyword evidence="5" id="KW-0119">Carbohydrate metabolism</keyword>
<dbReference type="Pfam" id="PF08244">
    <property type="entry name" value="Glyco_hydro_32C"/>
    <property type="match status" value="1"/>
</dbReference>
<dbReference type="GO" id="GO:0005737">
    <property type="term" value="C:cytoplasm"/>
    <property type="evidence" value="ECO:0007669"/>
    <property type="project" value="UniProtKB-SubCell"/>
</dbReference>
<dbReference type="InterPro" id="IPR013189">
    <property type="entry name" value="Glyco_hydro_32_C"/>
</dbReference>
<evidence type="ECO:0000259" key="7">
    <source>
        <dbReference type="Pfam" id="PF08244"/>
    </source>
</evidence>
<dbReference type="CDD" id="cd18623">
    <property type="entry name" value="GH32_ScrB-like"/>
    <property type="match status" value="1"/>
</dbReference>
<keyword evidence="2 4" id="KW-0378">Hydrolase</keyword>
<evidence type="ECO:0000256" key="5">
    <source>
        <dbReference type="RuleBase" id="RU365015"/>
    </source>
</evidence>
<dbReference type="NCBIfam" id="TIGR01322">
    <property type="entry name" value="scrB_fam"/>
    <property type="match status" value="1"/>
</dbReference>
<dbReference type="InterPro" id="IPR018053">
    <property type="entry name" value="Glyco_hydro_32_AS"/>
</dbReference>
<protein>
    <recommendedName>
        <fullName evidence="4">Sucrose-6-phosphate hydrolase</fullName>
        <ecNumber evidence="4">3.2.1.26</ecNumber>
    </recommendedName>
    <alternativeName>
        <fullName evidence="5">Invertase</fullName>
    </alternativeName>
</protein>
<dbReference type="InterPro" id="IPR006232">
    <property type="entry name" value="Suc6P_hydrolase"/>
</dbReference>
<accession>A0A3A1YC59</accession>
<gene>
    <name evidence="8" type="ORF">CKF59_03270</name>
</gene>
<dbReference type="GO" id="GO:0005985">
    <property type="term" value="P:sucrose metabolic process"/>
    <property type="evidence" value="ECO:0007669"/>
    <property type="project" value="UniProtKB-UniPathway"/>
</dbReference>
<evidence type="ECO:0000256" key="3">
    <source>
        <dbReference type="ARBA" id="ARBA00023295"/>
    </source>
</evidence>
<dbReference type="EMBL" id="NRJF01000080">
    <property type="protein sequence ID" value="RIY35722.1"/>
    <property type="molecule type" value="Genomic_DNA"/>
</dbReference>
<dbReference type="InterPro" id="IPR001362">
    <property type="entry name" value="Glyco_hydro_32"/>
</dbReference>
<dbReference type="OrthoDB" id="9801455at2"/>
<evidence type="ECO:0000256" key="4">
    <source>
        <dbReference type="RuleBase" id="RU362110"/>
    </source>
</evidence>
<keyword evidence="9" id="KW-1185">Reference proteome</keyword>
<dbReference type="SUPFAM" id="SSF75005">
    <property type="entry name" value="Arabinanase/levansucrase/invertase"/>
    <property type="match status" value="1"/>
</dbReference>
<dbReference type="SUPFAM" id="SSF49899">
    <property type="entry name" value="Concanavalin A-like lectins/glucanases"/>
    <property type="match status" value="1"/>
</dbReference>
<evidence type="ECO:0000259" key="6">
    <source>
        <dbReference type="Pfam" id="PF00251"/>
    </source>
</evidence>
<comment type="pathway">
    <text evidence="5">Glycan biosynthesis; sucrose metabolism.</text>
</comment>
<dbReference type="UniPathway" id="UPA00238"/>
<comment type="catalytic activity">
    <reaction evidence="4">
        <text>Hydrolysis of terminal non-reducing beta-D-fructofuranoside residues in beta-D-fructofuranosides.</text>
        <dbReference type="EC" id="3.2.1.26"/>
    </reaction>
</comment>
<dbReference type="GO" id="GO:0004564">
    <property type="term" value="F:beta-fructofuranosidase activity"/>
    <property type="evidence" value="ECO:0007669"/>
    <property type="project" value="UniProtKB-EC"/>
</dbReference>
<evidence type="ECO:0000256" key="1">
    <source>
        <dbReference type="ARBA" id="ARBA00009902"/>
    </source>
</evidence>
<dbReference type="Gene3D" id="2.60.120.560">
    <property type="entry name" value="Exo-inulinase, domain 1"/>
    <property type="match status" value="1"/>
</dbReference>
<reference evidence="8 9" key="1">
    <citation type="submission" date="2017-08" db="EMBL/GenBank/DDBJ databases">
        <title>Reclassification of Bisgaard taxon 37 and 44.</title>
        <authorList>
            <person name="Christensen H."/>
        </authorList>
    </citation>
    <scope>NUCLEOTIDE SEQUENCE [LARGE SCALE GENOMIC DNA]</scope>
    <source>
        <strain evidence="8 9">EEAB3T1</strain>
    </source>
</reference>
<dbReference type="SMART" id="SM00640">
    <property type="entry name" value="Glyco_32"/>
    <property type="match status" value="1"/>
</dbReference>
<evidence type="ECO:0000313" key="9">
    <source>
        <dbReference type="Proteomes" id="UP000265964"/>
    </source>
</evidence>
<dbReference type="RefSeq" id="WP_119534551.1">
    <property type="nucleotide sequence ID" value="NZ_NRJF01000080.1"/>
</dbReference>
<dbReference type="PANTHER" id="PTHR43101">
    <property type="entry name" value="BETA-FRUCTOSIDASE"/>
    <property type="match status" value="1"/>
</dbReference>
<evidence type="ECO:0000313" key="8">
    <source>
        <dbReference type="EMBL" id="RIY35722.1"/>
    </source>
</evidence>
<feature type="domain" description="Glycosyl hydrolase family 32 C-terminal" evidence="7">
    <location>
        <begin position="362"/>
        <end position="462"/>
    </location>
</feature>
<evidence type="ECO:0000256" key="2">
    <source>
        <dbReference type="ARBA" id="ARBA00022801"/>
    </source>
</evidence>
<organism evidence="8 9">
    <name type="scientific">Psittacicella gerlachiana</name>
    <dbReference type="NCBI Taxonomy" id="2028574"/>
    <lineage>
        <taxon>Bacteria</taxon>
        <taxon>Pseudomonadati</taxon>
        <taxon>Pseudomonadota</taxon>
        <taxon>Gammaproteobacteria</taxon>
        <taxon>Pasteurellales</taxon>
        <taxon>Psittacicellaceae</taxon>
        <taxon>Psittacicella</taxon>
    </lineage>
</organism>
<dbReference type="PROSITE" id="PS00609">
    <property type="entry name" value="GLYCOSYL_HYDROL_F32"/>
    <property type="match status" value="1"/>
</dbReference>
<comment type="subcellular location">
    <subcellularLocation>
        <location evidence="5">Cytoplasm</location>
    </subcellularLocation>
</comment>
<dbReference type="InterPro" id="IPR013148">
    <property type="entry name" value="Glyco_hydro_32_N"/>
</dbReference>
<dbReference type="InterPro" id="IPR051214">
    <property type="entry name" value="GH32_Enzymes"/>
</dbReference>
<dbReference type="AlphaFoldDB" id="A0A3A1YC59"/>
<dbReference type="InterPro" id="IPR013320">
    <property type="entry name" value="ConA-like_dom_sf"/>
</dbReference>
<sequence>MNKNDYLQEYGQTQAMREQAKQDAYRLHYHLQPEQGWLNDPNGLCVLNGKVHIFYQYSPFAVNGGAKLWGHLSTQDYLHYQEYDPALYPDNPADADGVYSGSAFVKDGVGYFYYTGNVKHRDQEYDYIRAGREHNTILVTSVDGEIFTSKEVLLYNKDYPADMSCHVRDPKVWEYKGRYYMIFGARDLQDQALALIYVSDDLRQWDFHMRLETEAKMGYMLECPDLIEISGQWFLISCPQGMEAQDWQYNNVYQCGYQTLDLDLEAKTYKFTSELIELDAGFDFYAPQTFTDEQGRRILIGWFGLPDIPYKNPTTAQGWQHCLSLPRELTNVNGRLRQQVLPEFKALRQECITDLNTLEQGVETSVYELNLVPQKGKDFTLALRQDVSLSYQASSKTLTLALSEQSGAGRGVRRLVLERELEDLAIFSDTSSLEIFVNQGEQVFNTRVYSSASKQKVSLTAASFTQVELYLLGTIQVSPAPSKTHS</sequence>
<dbReference type="Pfam" id="PF00251">
    <property type="entry name" value="Glyco_hydro_32N"/>
    <property type="match status" value="1"/>
</dbReference>
<comment type="function">
    <text evidence="5">Enables the bacterium to metabolize sucrose as a sole carbon source.</text>
</comment>
<comment type="caution">
    <text evidence="8">The sequence shown here is derived from an EMBL/GenBank/DDBJ whole genome shotgun (WGS) entry which is preliminary data.</text>
</comment>
<dbReference type="Gene3D" id="2.115.10.20">
    <property type="entry name" value="Glycosyl hydrolase domain, family 43"/>
    <property type="match status" value="1"/>
</dbReference>
<feature type="domain" description="Glycosyl hydrolase family 32 N-terminal" evidence="6">
    <location>
        <begin position="30"/>
        <end position="338"/>
    </location>
</feature>
<dbReference type="InterPro" id="IPR023296">
    <property type="entry name" value="Glyco_hydro_beta-prop_sf"/>
</dbReference>
<comment type="similarity">
    <text evidence="1 4">Belongs to the glycosyl hydrolase 32 family.</text>
</comment>
<name>A0A3A1YC59_9GAMM</name>
<proteinExistence type="inferred from homology"/>
<dbReference type="EC" id="3.2.1.26" evidence="4"/>
<keyword evidence="3 4" id="KW-0326">Glycosidase</keyword>
<dbReference type="Proteomes" id="UP000265964">
    <property type="component" value="Unassembled WGS sequence"/>
</dbReference>
<dbReference type="PANTHER" id="PTHR43101:SF1">
    <property type="entry name" value="BETA-FRUCTOSIDASE"/>
    <property type="match status" value="1"/>
</dbReference>
<keyword evidence="5" id="KW-0963">Cytoplasm</keyword>